<reference evidence="2 3" key="1">
    <citation type="journal article" date="2017" name="BMC Genomics">
        <title>Whole-genome assembly of Babesia ovata and comparative genomics between closely related pathogens.</title>
        <authorList>
            <person name="Yamagishi J."/>
            <person name="Asada M."/>
            <person name="Hakimi H."/>
            <person name="Tanaka T.Q."/>
            <person name="Sugimoto C."/>
            <person name="Kawazu S."/>
        </authorList>
    </citation>
    <scope>NUCLEOTIDE SEQUENCE [LARGE SCALE GENOMIC DNA]</scope>
    <source>
        <strain evidence="2 3">Miyake</strain>
    </source>
</reference>
<gene>
    <name evidence="2" type="ORF">BOVATA_006190</name>
</gene>
<dbReference type="GeneID" id="39872896"/>
<evidence type="ECO:0000313" key="2">
    <source>
        <dbReference type="EMBL" id="GBE59126.1"/>
    </source>
</evidence>
<keyword evidence="1" id="KW-1133">Transmembrane helix</keyword>
<evidence type="ECO:0000256" key="1">
    <source>
        <dbReference type="SAM" id="Phobius"/>
    </source>
</evidence>
<dbReference type="OrthoDB" id="10383819at2759"/>
<dbReference type="AlphaFoldDB" id="A0A2H6K804"/>
<dbReference type="EMBL" id="BDSA01000001">
    <property type="protein sequence ID" value="GBE59126.1"/>
    <property type="molecule type" value="Genomic_DNA"/>
</dbReference>
<dbReference type="RefSeq" id="XP_028865369.1">
    <property type="nucleotide sequence ID" value="XM_029009536.1"/>
</dbReference>
<feature type="transmembrane region" description="Helical" evidence="1">
    <location>
        <begin position="63"/>
        <end position="82"/>
    </location>
</feature>
<keyword evidence="1" id="KW-0812">Transmembrane</keyword>
<dbReference type="Proteomes" id="UP000236319">
    <property type="component" value="Unassembled WGS sequence"/>
</dbReference>
<evidence type="ECO:0000313" key="3">
    <source>
        <dbReference type="Proteomes" id="UP000236319"/>
    </source>
</evidence>
<name>A0A2H6K804_9APIC</name>
<comment type="caution">
    <text evidence="2">The sequence shown here is derived from an EMBL/GenBank/DDBJ whole genome shotgun (WGS) entry which is preliminary data.</text>
</comment>
<dbReference type="VEuPathDB" id="PiroplasmaDB:BOVATA_006190"/>
<organism evidence="2 3">
    <name type="scientific">Babesia ovata</name>
    <dbReference type="NCBI Taxonomy" id="189622"/>
    <lineage>
        <taxon>Eukaryota</taxon>
        <taxon>Sar</taxon>
        <taxon>Alveolata</taxon>
        <taxon>Apicomplexa</taxon>
        <taxon>Aconoidasida</taxon>
        <taxon>Piroplasmida</taxon>
        <taxon>Babesiidae</taxon>
        <taxon>Babesia</taxon>
    </lineage>
</organism>
<protein>
    <submittedName>
        <fullName evidence="2">Leucine-rich repeats and immunoglobulin-like domains 1-like protein</fullName>
    </submittedName>
</protein>
<proteinExistence type="predicted"/>
<keyword evidence="3" id="KW-1185">Reference proteome</keyword>
<keyword evidence="1" id="KW-0472">Membrane</keyword>
<sequence>MGRRVQEWKDQVDLSQTCSCNDDGFGDNHGLQVKPCDSDCGGCGFICACQCCKPRQRAIYGGLATGAVVLAVAIGLVVYYIVTHHVAALKKVRDYVSNKLWGPRKLRFIPRSELDAPKSTHITEEMDIDPYSAFPSKDLTDSGSKWNLNIAIAAVSRR</sequence>
<accession>A0A2H6K804</accession>